<dbReference type="Proteomes" id="UP000271974">
    <property type="component" value="Unassembled WGS sequence"/>
</dbReference>
<dbReference type="GO" id="GO:0005643">
    <property type="term" value="C:nuclear pore"/>
    <property type="evidence" value="ECO:0007669"/>
    <property type="project" value="TreeGrafter"/>
</dbReference>
<dbReference type="PANTHER" id="PTHR23019:SF0">
    <property type="entry name" value="NUCLEAR PORE MEMBRANE GLYCOPROTEIN 210"/>
    <property type="match status" value="1"/>
</dbReference>
<name>A0A3S0ZNA5_ELYCH</name>
<dbReference type="InterPro" id="IPR057586">
    <property type="entry name" value="Ig_NUP210_16th"/>
</dbReference>
<dbReference type="InterPro" id="IPR045197">
    <property type="entry name" value="NUP210-like"/>
</dbReference>
<keyword evidence="2" id="KW-1133">Transmembrane helix</keyword>
<dbReference type="Pfam" id="PF22957">
    <property type="entry name" value="NUP210_Ig"/>
    <property type="match status" value="1"/>
</dbReference>
<sequence>NQEETGPEGAGQAVDNPVVRLLDNGQLRSGPIPGTAVLHIVAVEEFGLNQTLVILVKVKPVSYIMINSHSTVLSGSSDHLTTVPIGASLQFQVSFHDDVGGEFYTSNTELGIRCSRYDLLHVSKGVDNATLVVRAAEIGNTVLKVWDKQKPSMSDYVNIPVGYAISPAQASVTLGSIVCFTSPILTESGSTGSWRSKSKVLDTKEQSGISIAQSVGHGTIVYHFSSLTSTNTEVTVEPITKVQLGQGAAFLTNAGPGKTRSYPVVFSKGGNLIGQNCSSIIAKTKFVPSFIPYECDLVLTPRPSDINVNDLFKAQATFDPEKGQHLCEISRVAAPPVSSASASVDPLIQLAATLDSNLRLTARVPASSARGQKEVTSEPLELDFLPAFYVHNPELHLSTAWPTGNIRVLAAGSIMHDLEIKVSDTTVLESSVAEKDAGSPNTVVFPVRLLDSLTLWEKELLDLTVEVSHTRSGHRVRIPVYVKLIGQKPEGVYVRSPRQDLSWSHLLVSTISNYQSWLVICFIILITAAAVLVGYHAIIGPRYKTSNNPDVFLNQSGRSPTPSASFIHQSSPIGTPSYTGKSSPTSPKLWSVSYNQQDSRNTPYRRSPYTYTPKS</sequence>
<dbReference type="AlphaFoldDB" id="A0A3S0ZNA5"/>
<feature type="domain" description="NUP210 Ig-like" evidence="5">
    <location>
        <begin position="164"/>
        <end position="233"/>
    </location>
</feature>
<protein>
    <submittedName>
        <fullName evidence="6">Uncharacterized protein</fullName>
    </submittedName>
</protein>
<evidence type="ECO:0000259" key="3">
    <source>
        <dbReference type="Pfam" id="PF22957"/>
    </source>
</evidence>
<dbReference type="Pfam" id="PF26183">
    <property type="entry name" value="Ig_NUP210_14th"/>
    <property type="match status" value="1"/>
</dbReference>
<dbReference type="InterPro" id="IPR055095">
    <property type="entry name" value="NUP210_Ig_C"/>
</dbReference>
<evidence type="ECO:0000256" key="2">
    <source>
        <dbReference type="SAM" id="Phobius"/>
    </source>
</evidence>
<evidence type="ECO:0000313" key="7">
    <source>
        <dbReference type="Proteomes" id="UP000271974"/>
    </source>
</evidence>
<dbReference type="OrthoDB" id="361283at2759"/>
<dbReference type="InterPro" id="IPR055094">
    <property type="entry name" value="NUP210_Ig15"/>
</dbReference>
<dbReference type="Pfam" id="PF25354">
    <property type="entry name" value="Ig_NUP210_16th"/>
    <property type="match status" value="1"/>
</dbReference>
<evidence type="ECO:0000313" key="6">
    <source>
        <dbReference type="EMBL" id="RUS71401.1"/>
    </source>
</evidence>
<feature type="transmembrane region" description="Helical" evidence="2">
    <location>
        <begin position="517"/>
        <end position="538"/>
    </location>
</feature>
<dbReference type="PANTHER" id="PTHR23019">
    <property type="entry name" value="NUCLEAR PORE MEMBRANE GLYCOPROTEIN GP210-RELATED"/>
    <property type="match status" value="1"/>
</dbReference>
<feature type="domain" description="NUP210 C-terminal Ig-like" evidence="3">
    <location>
        <begin position="250"/>
        <end position="400"/>
    </location>
</feature>
<gene>
    <name evidence="6" type="ORF">EGW08_020832</name>
</gene>
<keyword evidence="7" id="KW-1185">Reference proteome</keyword>
<feature type="non-terminal residue" evidence="6">
    <location>
        <position position="1"/>
    </location>
</feature>
<dbReference type="STRING" id="188477.A0A3S0ZNA5"/>
<evidence type="ECO:0000259" key="5">
    <source>
        <dbReference type="Pfam" id="PF25354"/>
    </source>
</evidence>
<evidence type="ECO:0000256" key="1">
    <source>
        <dbReference type="SAM" id="MobiDB-lite"/>
    </source>
</evidence>
<evidence type="ECO:0000259" key="4">
    <source>
        <dbReference type="Pfam" id="PF22959"/>
    </source>
</evidence>
<accession>A0A3S0ZNA5</accession>
<keyword evidence="2" id="KW-0472">Membrane</keyword>
<feature type="region of interest" description="Disordered" evidence="1">
    <location>
        <begin position="550"/>
        <end position="615"/>
    </location>
</feature>
<dbReference type="EMBL" id="RQTK01001219">
    <property type="protein sequence ID" value="RUS71401.1"/>
    <property type="molecule type" value="Genomic_DNA"/>
</dbReference>
<reference evidence="6 7" key="1">
    <citation type="submission" date="2019-01" db="EMBL/GenBank/DDBJ databases">
        <title>A draft genome assembly of the solar-powered sea slug Elysia chlorotica.</title>
        <authorList>
            <person name="Cai H."/>
            <person name="Li Q."/>
            <person name="Fang X."/>
            <person name="Li J."/>
            <person name="Curtis N.E."/>
            <person name="Altenburger A."/>
            <person name="Shibata T."/>
            <person name="Feng M."/>
            <person name="Maeda T."/>
            <person name="Schwartz J.A."/>
            <person name="Shigenobu S."/>
            <person name="Lundholm N."/>
            <person name="Nishiyama T."/>
            <person name="Yang H."/>
            <person name="Hasebe M."/>
            <person name="Li S."/>
            <person name="Pierce S.K."/>
            <person name="Wang J."/>
        </authorList>
    </citation>
    <scope>NUCLEOTIDE SEQUENCE [LARGE SCALE GENOMIC DNA]</scope>
    <source>
        <strain evidence="6">EC2010</strain>
        <tissue evidence="6">Whole organism of an adult</tissue>
    </source>
</reference>
<feature type="domain" description="NUP210 Ig-like" evidence="4">
    <location>
        <begin position="58"/>
        <end position="161"/>
    </location>
</feature>
<proteinExistence type="predicted"/>
<organism evidence="6 7">
    <name type="scientific">Elysia chlorotica</name>
    <name type="common">Eastern emerald elysia</name>
    <name type="synonym">Sea slug</name>
    <dbReference type="NCBI Taxonomy" id="188477"/>
    <lineage>
        <taxon>Eukaryota</taxon>
        <taxon>Metazoa</taxon>
        <taxon>Spiralia</taxon>
        <taxon>Lophotrochozoa</taxon>
        <taxon>Mollusca</taxon>
        <taxon>Gastropoda</taxon>
        <taxon>Heterobranchia</taxon>
        <taxon>Euthyneura</taxon>
        <taxon>Panpulmonata</taxon>
        <taxon>Sacoglossa</taxon>
        <taxon>Placobranchoidea</taxon>
        <taxon>Plakobranchidae</taxon>
        <taxon>Elysia</taxon>
    </lineage>
</organism>
<dbReference type="Pfam" id="PF22959">
    <property type="entry name" value="Ig_NUP210_15th"/>
    <property type="match status" value="1"/>
</dbReference>
<keyword evidence="2" id="KW-0812">Transmembrane</keyword>
<comment type="caution">
    <text evidence="6">The sequence shown here is derived from an EMBL/GenBank/DDBJ whole genome shotgun (WGS) entry which is preliminary data.</text>
</comment>